<proteinExistence type="predicted"/>
<keyword evidence="1" id="KW-0677">Repeat</keyword>
<organism evidence="5 6">
    <name type="scientific">Wenxinia saemankumensis</name>
    <dbReference type="NCBI Taxonomy" id="1447782"/>
    <lineage>
        <taxon>Bacteria</taxon>
        <taxon>Pseudomonadati</taxon>
        <taxon>Pseudomonadota</taxon>
        <taxon>Alphaproteobacteria</taxon>
        <taxon>Rhodobacterales</taxon>
        <taxon>Roseobacteraceae</taxon>
        <taxon>Wenxinia</taxon>
    </lineage>
</organism>
<dbReference type="PANTHER" id="PTHR19211">
    <property type="entry name" value="ATP-BINDING TRANSPORT PROTEIN-RELATED"/>
    <property type="match status" value="1"/>
</dbReference>
<dbReference type="Proteomes" id="UP000184292">
    <property type="component" value="Unassembled WGS sequence"/>
</dbReference>
<evidence type="ECO:0000313" key="6">
    <source>
        <dbReference type="Proteomes" id="UP000184292"/>
    </source>
</evidence>
<dbReference type="GO" id="GO:0016887">
    <property type="term" value="F:ATP hydrolysis activity"/>
    <property type="evidence" value="ECO:0007669"/>
    <property type="project" value="InterPro"/>
</dbReference>
<dbReference type="InterPro" id="IPR003439">
    <property type="entry name" value="ABC_transporter-like_ATP-bd"/>
</dbReference>
<sequence length="504" mass="54739">MTLLSVQDLSLTRAETLFSGLTFTLARGDRLGLVAANGRGKTSLLSLIAGEDEPTSGTITRARGCLIARVPQDPPAEIMDQPLAEAIRSGLDPETAELEFWRADIVMDDLAIPEDLRATPVRALSGGWQRFVLLGRALIAEPDVLLLDEPTNHLDLARIGQVQRLLAGLPQGMAVIAASHDRAFLDAVTSSTLFLRPARSAAFALPYSRARAALDERDAADDRAFEAEMKKARQLRAQAAKLKNIGINSGSDLLVTKTKQLKDRAERIKEGARPAHQERSSGAIRLTNSGTHAKALLAIEETDIEVPGRVLFRVPRLWVERGDRVALLGPNGAGKSRLMGRVAAALAGGEDPAIRPAATLRPGLSDQALAQLDAFRTPWEAVTTGFDHGDARARAMLSRAGLPPDRQTDPMGRLSGGQKARVALLRLRLQQPNFYLLDEPTNHIDIEGQEALELEMLEHGATALFVSHDRAFVRAVASRVWSIEGKRLVEVEDPDPVFDRLMEG</sequence>
<dbReference type="GO" id="GO:0005524">
    <property type="term" value="F:ATP binding"/>
    <property type="evidence" value="ECO:0007669"/>
    <property type="project" value="UniProtKB-KW"/>
</dbReference>
<evidence type="ECO:0000256" key="3">
    <source>
        <dbReference type="ARBA" id="ARBA00022840"/>
    </source>
</evidence>
<dbReference type="STRING" id="1447782.SAMN05444417_2339"/>
<reference evidence="5 6" key="1">
    <citation type="submission" date="2016-11" db="EMBL/GenBank/DDBJ databases">
        <authorList>
            <person name="Jaros S."/>
            <person name="Januszkiewicz K."/>
            <person name="Wedrychowicz H."/>
        </authorList>
    </citation>
    <scope>NUCLEOTIDE SEQUENCE [LARGE SCALE GENOMIC DNA]</scope>
    <source>
        <strain evidence="5 6">DSM 100565</strain>
    </source>
</reference>
<dbReference type="Gene3D" id="3.40.50.300">
    <property type="entry name" value="P-loop containing nucleotide triphosphate hydrolases"/>
    <property type="match status" value="2"/>
</dbReference>
<dbReference type="InterPro" id="IPR027417">
    <property type="entry name" value="P-loop_NTPase"/>
</dbReference>
<dbReference type="SUPFAM" id="SSF52540">
    <property type="entry name" value="P-loop containing nucleoside triphosphate hydrolases"/>
    <property type="match status" value="2"/>
</dbReference>
<keyword evidence="2" id="KW-0547">Nucleotide-binding</keyword>
<dbReference type="CDD" id="cd03221">
    <property type="entry name" value="ABCF_EF-3"/>
    <property type="match status" value="2"/>
</dbReference>
<dbReference type="EMBL" id="FQYO01000004">
    <property type="protein sequence ID" value="SHI97589.1"/>
    <property type="molecule type" value="Genomic_DNA"/>
</dbReference>
<evidence type="ECO:0000313" key="5">
    <source>
        <dbReference type="EMBL" id="SHI97589.1"/>
    </source>
</evidence>
<accession>A0A1M6FIX7</accession>
<dbReference type="OrthoDB" id="9808609at2"/>
<evidence type="ECO:0000256" key="2">
    <source>
        <dbReference type="ARBA" id="ARBA00022741"/>
    </source>
</evidence>
<dbReference type="AlphaFoldDB" id="A0A1M6FIX7"/>
<gene>
    <name evidence="5" type="ORF">SAMN05444417_2339</name>
</gene>
<feature type="domain" description="ABC transporter" evidence="4">
    <location>
        <begin position="1"/>
        <end position="222"/>
    </location>
</feature>
<dbReference type="PANTHER" id="PTHR19211:SF14">
    <property type="entry name" value="ATP-BINDING CASSETTE SUB-FAMILY F MEMBER 1"/>
    <property type="match status" value="1"/>
</dbReference>
<evidence type="ECO:0000256" key="1">
    <source>
        <dbReference type="ARBA" id="ARBA00022737"/>
    </source>
</evidence>
<dbReference type="InterPro" id="IPR003593">
    <property type="entry name" value="AAA+_ATPase"/>
</dbReference>
<feature type="domain" description="ABC transporter" evidence="4">
    <location>
        <begin position="284"/>
        <end position="504"/>
    </location>
</feature>
<dbReference type="InterPro" id="IPR050611">
    <property type="entry name" value="ABCF"/>
</dbReference>
<protein>
    <submittedName>
        <fullName evidence="5">ATPase components of ABC transporters with duplicated ATPase domains</fullName>
    </submittedName>
</protein>
<keyword evidence="6" id="KW-1185">Reference proteome</keyword>
<dbReference type="SMART" id="SM00382">
    <property type="entry name" value="AAA"/>
    <property type="match status" value="2"/>
</dbReference>
<dbReference type="Pfam" id="PF00005">
    <property type="entry name" value="ABC_tran"/>
    <property type="match status" value="2"/>
</dbReference>
<keyword evidence="3" id="KW-0067">ATP-binding</keyword>
<name>A0A1M6FIX7_9RHOB</name>
<dbReference type="RefSeq" id="WP_073330520.1">
    <property type="nucleotide sequence ID" value="NZ_FQYO01000004.1"/>
</dbReference>
<evidence type="ECO:0000259" key="4">
    <source>
        <dbReference type="PROSITE" id="PS50893"/>
    </source>
</evidence>
<dbReference type="PROSITE" id="PS50893">
    <property type="entry name" value="ABC_TRANSPORTER_2"/>
    <property type="match status" value="2"/>
</dbReference>